<name>A0A485NS81_LYNPA</name>
<feature type="region of interest" description="Disordered" evidence="1">
    <location>
        <begin position="60"/>
        <end position="105"/>
    </location>
</feature>
<dbReference type="Proteomes" id="UP000386466">
    <property type="component" value="Unassembled WGS sequence"/>
</dbReference>
<feature type="non-terminal residue" evidence="2">
    <location>
        <position position="1"/>
    </location>
</feature>
<organism evidence="2 3">
    <name type="scientific">Lynx pardinus</name>
    <name type="common">Iberian lynx</name>
    <name type="synonym">Felis pardina</name>
    <dbReference type="NCBI Taxonomy" id="191816"/>
    <lineage>
        <taxon>Eukaryota</taxon>
        <taxon>Metazoa</taxon>
        <taxon>Chordata</taxon>
        <taxon>Craniata</taxon>
        <taxon>Vertebrata</taxon>
        <taxon>Euteleostomi</taxon>
        <taxon>Mammalia</taxon>
        <taxon>Eutheria</taxon>
        <taxon>Laurasiatheria</taxon>
        <taxon>Carnivora</taxon>
        <taxon>Feliformia</taxon>
        <taxon>Felidae</taxon>
        <taxon>Felinae</taxon>
        <taxon>Lynx</taxon>
    </lineage>
</organism>
<reference evidence="2 3" key="1">
    <citation type="submission" date="2019-01" db="EMBL/GenBank/DDBJ databases">
        <authorList>
            <person name="Alioto T."/>
            <person name="Alioto T."/>
        </authorList>
    </citation>
    <scope>NUCLEOTIDE SEQUENCE [LARGE SCALE GENOMIC DNA]</scope>
</reference>
<accession>A0A485NS81</accession>
<keyword evidence="3" id="KW-1185">Reference proteome</keyword>
<proteinExistence type="predicted"/>
<protein>
    <submittedName>
        <fullName evidence="2">Uncharacterized protein</fullName>
    </submittedName>
</protein>
<dbReference type="AlphaFoldDB" id="A0A485NS81"/>
<evidence type="ECO:0000313" key="3">
    <source>
        <dbReference type="Proteomes" id="UP000386466"/>
    </source>
</evidence>
<dbReference type="EMBL" id="CAAGRJ010020717">
    <property type="protein sequence ID" value="VFV35129.1"/>
    <property type="molecule type" value="Genomic_DNA"/>
</dbReference>
<gene>
    <name evidence="2" type="ORF">LYPA_23C004839</name>
</gene>
<evidence type="ECO:0000313" key="2">
    <source>
        <dbReference type="EMBL" id="VFV35129.1"/>
    </source>
</evidence>
<sequence length="105" mass="12034">RDSEHRRVDLLWATVRPRTGLAGLAPLSYSSLVTDHLQHLCTIRVFFLLRWPLTNYTTLNGRRPSRERHADLDDSDDSGVQEGGKVRMRSQVRGGRPMEQPRLAI</sequence>
<evidence type="ECO:0000256" key="1">
    <source>
        <dbReference type="SAM" id="MobiDB-lite"/>
    </source>
</evidence>